<accession>A0AAN9KXE4</accession>
<dbReference type="EMBL" id="JAYMYQ010000006">
    <property type="protein sequence ID" value="KAK7323998.1"/>
    <property type="molecule type" value="Genomic_DNA"/>
</dbReference>
<proteinExistence type="predicted"/>
<sequence>MRSLGELHRLWVHAKGGLIYTNHSTREVLHGIYLSTWPRGSHLYGISIDGHLYSSLSLFSLLNSHCFNLLGLSLVSGSGIHAEYLRSLVNITAPGAIYGQKIGFDPPTRPELAPALVQRHGDEARMVVAEKMILLSCILKHELALQYILPDIKRIAIDTPSRPRDCNTNTVRGQLRTDRLSCKKPEFYRAFPPKLGRENGCWLLVSIASDLEVFPLVLLRLKPNESLISNLVKRHGCSGSTSVSNCRFDR</sequence>
<name>A0AAN9KXE4_CANGL</name>
<comment type="caution">
    <text evidence="1">The sequence shown here is derived from an EMBL/GenBank/DDBJ whole genome shotgun (WGS) entry which is preliminary data.</text>
</comment>
<organism evidence="1 2">
    <name type="scientific">Canavalia gladiata</name>
    <name type="common">Sword bean</name>
    <name type="synonym">Dolichos gladiatus</name>
    <dbReference type="NCBI Taxonomy" id="3824"/>
    <lineage>
        <taxon>Eukaryota</taxon>
        <taxon>Viridiplantae</taxon>
        <taxon>Streptophyta</taxon>
        <taxon>Embryophyta</taxon>
        <taxon>Tracheophyta</taxon>
        <taxon>Spermatophyta</taxon>
        <taxon>Magnoliopsida</taxon>
        <taxon>eudicotyledons</taxon>
        <taxon>Gunneridae</taxon>
        <taxon>Pentapetalae</taxon>
        <taxon>rosids</taxon>
        <taxon>fabids</taxon>
        <taxon>Fabales</taxon>
        <taxon>Fabaceae</taxon>
        <taxon>Papilionoideae</taxon>
        <taxon>50 kb inversion clade</taxon>
        <taxon>NPAAA clade</taxon>
        <taxon>indigoferoid/millettioid clade</taxon>
        <taxon>Phaseoleae</taxon>
        <taxon>Canavalia</taxon>
    </lineage>
</organism>
<dbReference type="Proteomes" id="UP001367508">
    <property type="component" value="Unassembled WGS sequence"/>
</dbReference>
<reference evidence="1 2" key="1">
    <citation type="submission" date="2024-01" db="EMBL/GenBank/DDBJ databases">
        <title>The genomes of 5 underutilized Papilionoideae crops provide insights into root nodulation and disease resistanc.</title>
        <authorList>
            <person name="Jiang F."/>
        </authorList>
    </citation>
    <scope>NUCLEOTIDE SEQUENCE [LARGE SCALE GENOMIC DNA]</scope>
    <source>
        <strain evidence="1">LVBAO_FW01</strain>
        <tissue evidence="1">Leaves</tissue>
    </source>
</reference>
<dbReference type="AlphaFoldDB" id="A0AAN9KXE4"/>
<gene>
    <name evidence="1" type="ORF">VNO77_27503</name>
</gene>
<evidence type="ECO:0000313" key="2">
    <source>
        <dbReference type="Proteomes" id="UP001367508"/>
    </source>
</evidence>
<keyword evidence="2" id="KW-1185">Reference proteome</keyword>
<protein>
    <submittedName>
        <fullName evidence="1">Uncharacterized protein</fullName>
    </submittedName>
</protein>
<evidence type="ECO:0000313" key="1">
    <source>
        <dbReference type="EMBL" id="KAK7323998.1"/>
    </source>
</evidence>